<dbReference type="PANTHER" id="PTHR31435:SF9">
    <property type="entry name" value="PROTEIN NATD1"/>
    <property type="match status" value="1"/>
</dbReference>
<evidence type="ECO:0000259" key="4">
    <source>
        <dbReference type="PROSITE" id="PS51729"/>
    </source>
</evidence>
<reference evidence="5" key="2">
    <citation type="submission" date="2025-08" db="UniProtKB">
        <authorList>
            <consortium name="Ensembl"/>
        </authorList>
    </citation>
    <scope>IDENTIFICATION</scope>
</reference>
<evidence type="ECO:0000313" key="5">
    <source>
        <dbReference type="Ensembl" id="ENSOMYP00000125031.1"/>
    </source>
</evidence>
<dbReference type="InterPro" id="IPR031165">
    <property type="entry name" value="GNAT_YJDJ"/>
</dbReference>
<evidence type="ECO:0000256" key="3">
    <source>
        <dbReference type="ARBA" id="ARBA00031876"/>
    </source>
</evidence>
<keyword evidence="6" id="KW-1185">Reference proteome</keyword>
<evidence type="ECO:0000256" key="2">
    <source>
        <dbReference type="ARBA" id="ARBA00020243"/>
    </source>
</evidence>
<dbReference type="GeneTree" id="ENSGT00390000014840"/>
<sequence>MALRKLIFRVYALNSKPNSVKVLNTHMSAFSVLSPNTDLRVKHDRHNLCFSINLDGHQDSAVLRYKFTSKKEVDLLSTYVPESFRGKGVAALLSKAAMDFLVEENLKAHISCCYIKKYVEETTLLGYKDLIIKLQPK</sequence>
<dbReference type="PANTHER" id="PTHR31435">
    <property type="entry name" value="PROTEIN NATD1"/>
    <property type="match status" value="1"/>
</dbReference>
<evidence type="ECO:0000313" key="6">
    <source>
        <dbReference type="Proteomes" id="UP000694395"/>
    </source>
</evidence>
<reference evidence="5" key="3">
    <citation type="submission" date="2025-09" db="UniProtKB">
        <authorList>
            <consortium name="Ensembl"/>
        </authorList>
    </citation>
    <scope>IDENTIFICATION</scope>
</reference>
<evidence type="ECO:0000256" key="1">
    <source>
        <dbReference type="ARBA" id="ARBA00006233"/>
    </source>
</evidence>
<dbReference type="Ensembl" id="ENSOMYT00000164795.1">
    <property type="protein sequence ID" value="ENSOMYP00000125031.1"/>
    <property type="gene ID" value="ENSOMYG00000067455.1"/>
</dbReference>
<dbReference type="PROSITE" id="PS51729">
    <property type="entry name" value="GNAT_YJDJ"/>
    <property type="match status" value="1"/>
</dbReference>
<comment type="similarity">
    <text evidence="1">Belongs to the NATD1 family.</text>
</comment>
<dbReference type="Pfam" id="PF14542">
    <property type="entry name" value="Acetyltransf_CG"/>
    <property type="match status" value="1"/>
</dbReference>
<organism evidence="5 6">
    <name type="scientific">Oncorhynchus mykiss</name>
    <name type="common">Rainbow trout</name>
    <name type="synonym">Salmo gairdneri</name>
    <dbReference type="NCBI Taxonomy" id="8022"/>
    <lineage>
        <taxon>Eukaryota</taxon>
        <taxon>Metazoa</taxon>
        <taxon>Chordata</taxon>
        <taxon>Craniata</taxon>
        <taxon>Vertebrata</taxon>
        <taxon>Euteleostomi</taxon>
        <taxon>Actinopterygii</taxon>
        <taxon>Neopterygii</taxon>
        <taxon>Teleostei</taxon>
        <taxon>Protacanthopterygii</taxon>
        <taxon>Salmoniformes</taxon>
        <taxon>Salmonidae</taxon>
        <taxon>Salmoninae</taxon>
        <taxon>Oncorhynchus</taxon>
    </lineage>
</organism>
<reference evidence="5" key="1">
    <citation type="submission" date="2020-07" db="EMBL/GenBank/DDBJ databases">
        <title>A long reads based de novo assembly of the rainbow trout Arlee double haploid line genome.</title>
        <authorList>
            <person name="Gao G."/>
            <person name="Palti Y."/>
        </authorList>
    </citation>
    <scope>NUCLEOTIDE SEQUENCE [LARGE SCALE GENOMIC DNA]</scope>
</reference>
<feature type="domain" description="N-acetyltransferase" evidence="4">
    <location>
        <begin position="42"/>
        <end position="132"/>
    </location>
</feature>
<dbReference type="InterPro" id="IPR016181">
    <property type="entry name" value="Acyl_CoA_acyltransferase"/>
</dbReference>
<name>A0A8K9WYA5_ONCMY</name>
<dbReference type="InterPro" id="IPR045057">
    <property type="entry name" value="Gcn5-rel_NAT"/>
</dbReference>
<dbReference type="AlphaFoldDB" id="A0A8K9WYA5"/>
<dbReference type="Proteomes" id="UP000694395">
    <property type="component" value="Chromosome 13"/>
</dbReference>
<accession>A0A8K9WYA5</accession>
<proteinExistence type="inferred from homology"/>
<dbReference type="Gene3D" id="3.40.630.30">
    <property type="match status" value="1"/>
</dbReference>
<dbReference type="SUPFAM" id="SSF55729">
    <property type="entry name" value="Acyl-CoA N-acyltransferases (Nat)"/>
    <property type="match status" value="1"/>
</dbReference>
<protein>
    <recommendedName>
        <fullName evidence="2">Protein NATD1</fullName>
    </recommendedName>
    <alternativeName>
        <fullName evidence="3">N-acetyltransferase domain-containing protein 1</fullName>
    </alternativeName>
</protein>